<evidence type="ECO:0000313" key="1">
    <source>
        <dbReference type="EMBL" id="CEG43682.1"/>
    </source>
</evidence>
<reference evidence="2" key="1">
    <citation type="submission" date="2014-09" db="EMBL/GenBank/DDBJ databases">
        <authorList>
            <person name="Sharma Rahul"/>
            <person name="Thines Marco"/>
        </authorList>
    </citation>
    <scope>NUCLEOTIDE SEQUENCE [LARGE SCALE GENOMIC DNA]</scope>
</reference>
<dbReference type="RefSeq" id="XP_024580051.1">
    <property type="nucleotide sequence ID" value="XM_024729700.2"/>
</dbReference>
<name>A0A0P1AQE1_PLAHL</name>
<dbReference type="EMBL" id="CCYD01000810">
    <property type="protein sequence ID" value="CEG43682.1"/>
    <property type="molecule type" value="Genomic_DNA"/>
</dbReference>
<keyword evidence="2" id="KW-1185">Reference proteome</keyword>
<sequence>MFVMIMDSPRHVFEFNDDTAREMKMKLSILTYKWLEEMIETDGVGNQATKTEKALVKDDA</sequence>
<dbReference type="AlphaFoldDB" id="A0A0P1AQE1"/>
<dbReference type="Proteomes" id="UP000054928">
    <property type="component" value="Unassembled WGS sequence"/>
</dbReference>
<dbReference type="GeneID" id="36409788"/>
<accession>A0A0P1AQE1</accession>
<organism evidence="1 2">
    <name type="scientific">Plasmopara halstedii</name>
    <name type="common">Downy mildew of sunflower</name>
    <dbReference type="NCBI Taxonomy" id="4781"/>
    <lineage>
        <taxon>Eukaryota</taxon>
        <taxon>Sar</taxon>
        <taxon>Stramenopiles</taxon>
        <taxon>Oomycota</taxon>
        <taxon>Peronosporomycetes</taxon>
        <taxon>Peronosporales</taxon>
        <taxon>Peronosporaceae</taxon>
        <taxon>Plasmopara</taxon>
    </lineage>
</organism>
<evidence type="ECO:0000313" key="2">
    <source>
        <dbReference type="Proteomes" id="UP000054928"/>
    </source>
</evidence>
<proteinExistence type="predicted"/>
<protein>
    <submittedName>
        <fullName evidence="1">Uncharacterized protein</fullName>
    </submittedName>
</protein>